<dbReference type="EC" id="1.1.1.-" evidence="3"/>
<protein>
    <submittedName>
        <fullName evidence="3">SDR family NAD(P)-dependent oxidoreductase</fullName>
        <ecNumber evidence="3">1.1.1.-</ecNumber>
    </submittedName>
</protein>
<dbReference type="PROSITE" id="PS00061">
    <property type="entry name" value="ADH_SHORT"/>
    <property type="match status" value="1"/>
</dbReference>
<evidence type="ECO:0000313" key="3">
    <source>
        <dbReference type="EMBL" id="MFC5500652.1"/>
    </source>
</evidence>
<keyword evidence="4" id="KW-1185">Reference proteome</keyword>
<dbReference type="Pfam" id="PF13561">
    <property type="entry name" value="adh_short_C2"/>
    <property type="match status" value="1"/>
</dbReference>
<gene>
    <name evidence="3" type="ORF">ACFPJ4_00205</name>
</gene>
<dbReference type="InterPro" id="IPR002347">
    <property type="entry name" value="SDR_fam"/>
</dbReference>
<comment type="similarity">
    <text evidence="1">Belongs to the short-chain dehydrogenases/reductases (SDR) family.</text>
</comment>
<dbReference type="SUPFAM" id="SSF51735">
    <property type="entry name" value="NAD(P)-binding Rossmann-fold domains"/>
    <property type="match status" value="1"/>
</dbReference>
<dbReference type="InterPro" id="IPR020904">
    <property type="entry name" value="Sc_DH/Rdtase_CS"/>
</dbReference>
<evidence type="ECO:0000256" key="1">
    <source>
        <dbReference type="ARBA" id="ARBA00006484"/>
    </source>
</evidence>
<accession>A0ABW0NKV6</accession>
<dbReference type="RefSeq" id="WP_386738245.1">
    <property type="nucleotide sequence ID" value="NZ_JBHSMG010000001.1"/>
</dbReference>
<dbReference type="PRINTS" id="PR00081">
    <property type="entry name" value="GDHRDH"/>
</dbReference>
<keyword evidence="2 3" id="KW-0560">Oxidoreductase</keyword>
<dbReference type="InterPro" id="IPR051122">
    <property type="entry name" value="SDR_DHRS6-like"/>
</dbReference>
<dbReference type="Proteomes" id="UP001596039">
    <property type="component" value="Unassembled WGS sequence"/>
</dbReference>
<dbReference type="PANTHER" id="PTHR43477:SF1">
    <property type="entry name" value="DIHYDROANTICAPSIN 7-DEHYDROGENASE"/>
    <property type="match status" value="1"/>
</dbReference>
<organism evidence="3 4">
    <name type="scientific">Lysinimonas soli</name>
    <dbReference type="NCBI Taxonomy" id="1074233"/>
    <lineage>
        <taxon>Bacteria</taxon>
        <taxon>Bacillati</taxon>
        <taxon>Actinomycetota</taxon>
        <taxon>Actinomycetes</taxon>
        <taxon>Micrococcales</taxon>
        <taxon>Microbacteriaceae</taxon>
        <taxon>Lysinimonas</taxon>
    </lineage>
</organism>
<dbReference type="InterPro" id="IPR036291">
    <property type="entry name" value="NAD(P)-bd_dom_sf"/>
</dbReference>
<reference evidence="4" key="1">
    <citation type="journal article" date="2019" name="Int. J. Syst. Evol. Microbiol.">
        <title>The Global Catalogue of Microorganisms (GCM) 10K type strain sequencing project: providing services to taxonomists for standard genome sequencing and annotation.</title>
        <authorList>
            <consortium name="The Broad Institute Genomics Platform"/>
            <consortium name="The Broad Institute Genome Sequencing Center for Infectious Disease"/>
            <person name="Wu L."/>
            <person name="Ma J."/>
        </authorList>
    </citation>
    <scope>NUCLEOTIDE SEQUENCE [LARGE SCALE GENOMIC DNA]</scope>
    <source>
        <strain evidence="4">CGMCC 4.6997</strain>
    </source>
</reference>
<evidence type="ECO:0000256" key="2">
    <source>
        <dbReference type="ARBA" id="ARBA00023002"/>
    </source>
</evidence>
<evidence type="ECO:0000313" key="4">
    <source>
        <dbReference type="Proteomes" id="UP001596039"/>
    </source>
</evidence>
<dbReference type="Gene3D" id="3.40.50.720">
    <property type="entry name" value="NAD(P)-binding Rossmann-like Domain"/>
    <property type="match status" value="1"/>
</dbReference>
<dbReference type="GO" id="GO:0016491">
    <property type="term" value="F:oxidoreductase activity"/>
    <property type="evidence" value="ECO:0007669"/>
    <property type="project" value="UniProtKB-KW"/>
</dbReference>
<dbReference type="PANTHER" id="PTHR43477">
    <property type="entry name" value="DIHYDROANTICAPSIN 7-DEHYDROGENASE"/>
    <property type="match status" value="1"/>
</dbReference>
<dbReference type="EMBL" id="JBHSMG010000001">
    <property type="protein sequence ID" value="MFC5500652.1"/>
    <property type="molecule type" value="Genomic_DNA"/>
</dbReference>
<dbReference type="CDD" id="cd05233">
    <property type="entry name" value="SDR_c"/>
    <property type="match status" value="1"/>
</dbReference>
<comment type="caution">
    <text evidence="3">The sequence shown here is derived from an EMBL/GenBank/DDBJ whole genome shotgun (WGS) entry which is preliminary data.</text>
</comment>
<proteinExistence type="inferred from homology"/>
<name>A0ABW0NKV6_9MICO</name>
<sequence length="259" mass="28561">MIDQLLFTGKKVMVTGAGSGIGRAICARFDEAGARLVMVDSDSRGLDATLATLTGTEHELQVVDLEHKLNIDTLWRHFERDELPDVLVNNAGIYPMRDFLEVDEAYLRRTLDINLNATFWMCQRFIERRGSRGGVIVNTSSVEAILPFKEDMVHYSISKAGVLALTRSLARDYGSKGFRTNVVIPGAITTPGTQALVRNAVLRLSFKLAQTGYAFQQRLANRRWGYPDDVAKVVLFLSSDLASYVQGAAIPVDGGFLSS</sequence>
<dbReference type="PRINTS" id="PR00080">
    <property type="entry name" value="SDRFAMILY"/>
</dbReference>